<dbReference type="KEGG" id="vha:VIBHAR_05884"/>
<dbReference type="PANTHER" id="PTHR35404:SF8">
    <property type="entry name" value="TRANSPOSASE OF TN10"/>
    <property type="match status" value="1"/>
</dbReference>
<dbReference type="Proteomes" id="UP000008152">
    <property type="component" value="Chromosome II"/>
</dbReference>
<proteinExistence type="predicted"/>
<dbReference type="AlphaFoldDB" id="A7N4N2"/>
<name>A7N4N2_VIBC1</name>
<dbReference type="PANTHER" id="PTHR35404">
    <property type="entry name" value="TRANSPOSASE OF TN10"/>
    <property type="match status" value="1"/>
</dbReference>
<sequence length="54" mass="6086">MRDIQILQQTIENQCPDIHKKRLRSLMLATKAVLDGSNLTLTKIGRALSTLIPQ</sequence>
<accession>A7N4N2</accession>
<reference evidence="1 2" key="1">
    <citation type="submission" date="2007-08" db="EMBL/GenBank/DDBJ databases">
        <authorList>
            <consortium name="The Vibrio harveyi Genome Sequencing Project"/>
            <person name="Bassler B."/>
            <person name="Clifton S.W."/>
            <person name="Fulton L."/>
            <person name="Delehaunty K."/>
            <person name="Fronick C."/>
            <person name="Harrison M."/>
            <person name="Markivic C."/>
            <person name="Fulton R."/>
            <person name="Tin-Wollam A.-M."/>
            <person name="Shah N."/>
            <person name="Pepin K."/>
            <person name="Nash W."/>
            <person name="Thiruvilangam P."/>
            <person name="Bhonagiri V."/>
            <person name="Waters C."/>
            <person name="Tu K.C."/>
            <person name="Irgon J."/>
            <person name="Wilson R.K."/>
        </authorList>
    </citation>
    <scope>NUCLEOTIDE SEQUENCE [LARGE SCALE GENOMIC DNA]</scope>
    <source>
        <strain evidence="2">ATCC BAA-1116 / BB120</strain>
    </source>
</reference>
<dbReference type="EMBL" id="CP000790">
    <property type="protein sequence ID" value="ABU73778.1"/>
    <property type="molecule type" value="Genomic_DNA"/>
</dbReference>
<evidence type="ECO:0000313" key="1">
    <source>
        <dbReference type="EMBL" id="ABU73778.1"/>
    </source>
</evidence>
<evidence type="ECO:0008006" key="3">
    <source>
        <dbReference type="Google" id="ProtNLM"/>
    </source>
</evidence>
<evidence type="ECO:0000313" key="2">
    <source>
        <dbReference type="Proteomes" id="UP000008152"/>
    </source>
</evidence>
<gene>
    <name evidence="1" type="ordered locus">VIBHAR_05884</name>
</gene>
<organism evidence="1 2">
    <name type="scientific">Vibrio campbellii (strain ATCC BAA-1116)</name>
    <dbReference type="NCBI Taxonomy" id="2902295"/>
    <lineage>
        <taxon>Bacteria</taxon>
        <taxon>Pseudomonadati</taxon>
        <taxon>Pseudomonadota</taxon>
        <taxon>Gammaproteobacteria</taxon>
        <taxon>Vibrionales</taxon>
        <taxon>Vibrionaceae</taxon>
        <taxon>Vibrio</taxon>
    </lineage>
</organism>
<protein>
    <recommendedName>
        <fullName evidence="3">IS4 family transposase</fullName>
    </recommendedName>
</protein>
<dbReference type="PATRIC" id="fig|338187.36.peg.4755"/>